<organism evidence="3 4">
    <name type="scientific">Mycoplasmopsis verecunda</name>
    <dbReference type="NCBI Taxonomy" id="171291"/>
    <lineage>
        <taxon>Bacteria</taxon>
        <taxon>Bacillati</taxon>
        <taxon>Mycoplasmatota</taxon>
        <taxon>Mycoplasmoidales</taxon>
        <taxon>Metamycoplasmataceae</taxon>
        <taxon>Mycoplasmopsis</taxon>
    </lineage>
</organism>
<keyword evidence="4" id="KW-1185">Reference proteome</keyword>
<proteinExistence type="predicted"/>
<accession>A0A1T4KKZ1</accession>
<reference evidence="4" key="1">
    <citation type="submission" date="2017-02" db="EMBL/GenBank/DDBJ databases">
        <authorList>
            <person name="Varghese N."/>
            <person name="Submissions S."/>
        </authorList>
    </citation>
    <scope>NUCLEOTIDE SEQUENCE [LARGE SCALE GENOMIC DNA]</scope>
    <source>
        <strain evidence="4">ATCC 27862</strain>
    </source>
</reference>
<dbReference type="Proteomes" id="UP000190389">
    <property type="component" value="Unassembled WGS sequence"/>
</dbReference>
<dbReference type="Pfam" id="PF11074">
    <property type="entry name" value="DUF2779"/>
    <property type="match status" value="1"/>
</dbReference>
<dbReference type="NCBIfam" id="NF045869">
    <property type="entry name" value="UU173_fam"/>
    <property type="match status" value="1"/>
</dbReference>
<evidence type="ECO:0000259" key="2">
    <source>
        <dbReference type="Pfam" id="PF11074"/>
    </source>
</evidence>
<dbReference type="STRING" id="171291.SAMN02745154_00091"/>
<gene>
    <name evidence="3" type="ORF">SAMN02745154_00091</name>
</gene>
<dbReference type="OrthoDB" id="9783873at2"/>
<evidence type="ECO:0000256" key="1">
    <source>
        <dbReference type="SAM" id="Coils"/>
    </source>
</evidence>
<dbReference type="RefSeq" id="WP_078746843.1">
    <property type="nucleotide sequence ID" value="NZ_CP137850.1"/>
</dbReference>
<keyword evidence="1" id="KW-0175">Coiled coil</keyword>
<feature type="domain" description="DUF2779" evidence="2">
    <location>
        <begin position="508"/>
        <end position="648"/>
    </location>
</feature>
<name>A0A1T4KKZ1_9BACT</name>
<dbReference type="InterPro" id="IPR021301">
    <property type="entry name" value="DUF2779"/>
</dbReference>
<dbReference type="AlphaFoldDB" id="A0A1T4KKZ1"/>
<evidence type="ECO:0000313" key="4">
    <source>
        <dbReference type="Proteomes" id="UP000190389"/>
    </source>
</evidence>
<dbReference type="EMBL" id="FUXF01000003">
    <property type="protein sequence ID" value="SJZ43037.1"/>
    <property type="molecule type" value="Genomic_DNA"/>
</dbReference>
<feature type="coiled-coil region" evidence="1">
    <location>
        <begin position="465"/>
        <end position="492"/>
    </location>
</feature>
<protein>
    <recommendedName>
        <fullName evidence="2">DUF2779 domain-containing protein</fullName>
    </recommendedName>
</protein>
<evidence type="ECO:0000313" key="3">
    <source>
        <dbReference type="EMBL" id="SJZ43037.1"/>
    </source>
</evidence>
<sequence>MDKKEPIIIRWNTFKKVFYNNPAMIFNTNDIQDRIIQTEYKKYWGYSPEDHQAIFNETKEVEEDENPYEEVEVDEIDEADVFFSINNGQVEANVSQEIDFESLSESYINIKLDSYVKYKQDAINWYIKKYNIDIDKIGFIRATDKLENKLNATDLMIQDSNIDLIIDPSWSYRVVSNGNTYEFISDGLLYDKKLNKMVTLSYVSKVKNTEFYHFWYLQKILKRNRVSLNDCSTIIIEPSSAVLKTVEKNKIDFYESYSAHTLKSISKSKATKIPDYVKDLEYILKRAGDSTLIAYSGYYDKNNMFSFVKTAKSGLIIQQGINIDKKELPNEDDEERTDISVPFNIYKNPYTSVLQTKLPLKFKGKGDIDIRQLKLFEFYVEVMIKSYEQFNNIDSLNYNAIRYFYAVNDNQDESKVQQWIQNGFVPITDDFLISFPDYFATLDKAVILNYLLGNKYDYYSGNAFRDEERKSLEKMANKIARIKNNKNFFNINALNIIKDIHKKNARICWYDYEGFMALYPIIDNVPSYNQVINQVSIILTQNGKELHKENIVIDTMDLKLIDIVKMIKAIYCDKADGYVVYNKNYENTRNNEVLNLVAKKLASTSLDSETLEFRKEFNKLFPNGLGEFRMIIHHINGNTIDLADCFKKYSSTNLPCDFTSNGFDEYIFFENDETNHRINVLENVSYEEFQTFTSFNTHMIYIDYLMYYFSIKKIEKYITHLGLQLKTLITPYKDLEIQKGTMAMEKAMQRHSGIIGKNLWNNITVPALKKYCENDVKAMIMVYELIMYIARLKFKSELDQYEYNVELDDFEYYVQDNKLQIREK</sequence>